<sequence length="104" mass="11706">MDVCPIPRSPPYPLRYCHSMLADCHQWFAMQHVASAQPECTGSCFFIREGDKCLALHAASQESVQDFLAMSGLKVAHQRSQFSRTHCFIPLSLFLNVFLTMGLV</sequence>
<reference evidence="1 2" key="1">
    <citation type="submission" date="2019-05" db="EMBL/GenBank/DDBJ databases">
        <title>Another draft genome of Portunus trituberculatus and its Hox gene families provides insights of decapod evolution.</title>
        <authorList>
            <person name="Jeong J.-H."/>
            <person name="Song I."/>
            <person name="Kim S."/>
            <person name="Choi T."/>
            <person name="Kim D."/>
            <person name="Ryu S."/>
            <person name="Kim W."/>
        </authorList>
    </citation>
    <scope>NUCLEOTIDE SEQUENCE [LARGE SCALE GENOMIC DNA]</scope>
    <source>
        <tissue evidence="1">Muscle</tissue>
    </source>
</reference>
<proteinExistence type="predicted"/>
<gene>
    <name evidence="1" type="ORF">E2C01_005383</name>
</gene>
<dbReference type="EMBL" id="VSRR010000230">
    <property type="protein sequence ID" value="MPC12678.1"/>
    <property type="molecule type" value="Genomic_DNA"/>
</dbReference>
<evidence type="ECO:0000313" key="1">
    <source>
        <dbReference type="EMBL" id="MPC12678.1"/>
    </source>
</evidence>
<protein>
    <submittedName>
        <fullName evidence="1">Uncharacterized protein</fullName>
    </submittedName>
</protein>
<keyword evidence="2" id="KW-1185">Reference proteome</keyword>
<comment type="caution">
    <text evidence="1">The sequence shown here is derived from an EMBL/GenBank/DDBJ whole genome shotgun (WGS) entry which is preliminary data.</text>
</comment>
<evidence type="ECO:0000313" key="2">
    <source>
        <dbReference type="Proteomes" id="UP000324222"/>
    </source>
</evidence>
<organism evidence="1 2">
    <name type="scientific">Portunus trituberculatus</name>
    <name type="common">Swimming crab</name>
    <name type="synonym">Neptunus trituberculatus</name>
    <dbReference type="NCBI Taxonomy" id="210409"/>
    <lineage>
        <taxon>Eukaryota</taxon>
        <taxon>Metazoa</taxon>
        <taxon>Ecdysozoa</taxon>
        <taxon>Arthropoda</taxon>
        <taxon>Crustacea</taxon>
        <taxon>Multicrustacea</taxon>
        <taxon>Malacostraca</taxon>
        <taxon>Eumalacostraca</taxon>
        <taxon>Eucarida</taxon>
        <taxon>Decapoda</taxon>
        <taxon>Pleocyemata</taxon>
        <taxon>Brachyura</taxon>
        <taxon>Eubrachyura</taxon>
        <taxon>Portunoidea</taxon>
        <taxon>Portunidae</taxon>
        <taxon>Portuninae</taxon>
        <taxon>Portunus</taxon>
    </lineage>
</organism>
<name>A0A5B7CU99_PORTR</name>
<dbReference type="Proteomes" id="UP000324222">
    <property type="component" value="Unassembled WGS sequence"/>
</dbReference>
<accession>A0A5B7CU99</accession>
<dbReference type="AlphaFoldDB" id="A0A5B7CU99"/>